<gene>
    <name evidence="2" type="ORF">Agub_g2362</name>
</gene>
<reference evidence="2 3" key="1">
    <citation type="journal article" date="2021" name="Sci. Rep.">
        <title>Genome sequencing of the multicellular alga Astrephomene provides insights into convergent evolution of germ-soma differentiation.</title>
        <authorList>
            <person name="Yamashita S."/>
            <person name="Yamamoto K."/>
            <person name="Matsuzaki R."/>
            <person name="Suzuki S."/>
            <person name="Yamaguchi H."/>
            <person name="Hirooka S."/>
            <person name="Minakuchi Y."/>
            <person name="Miyagishima S."/>
            <person name="Kawachi M."/>
            <person name="Toyoda A."/>
            <person name="Nozaki H."/>
        </authorList>
    </citation>
    <scope>NUCLEOTIDE SEQUENCE [LARGE SCALE GENOMIC DNA]</scope>
    <source>
        <strain evidence="2 3">NIES-4017</strain>
    </source>
</reference>
<feature type="transmembrane region" description="Helical" evidence="1">
    <location>
        <begin position="53"/>
        <end position="76"/>
    </location>
</feature>
<keyword evidence="3" id="KW-1185">Reference proteome</keyword>
<dbReference type="EMBL" id="BMAR01000002">
    <property type="protein sequence ID" value="GFR41635.1"/>
    <property type="molecule type" value="Genomic_DNA"/>
</dbReference>
<evidence type="ECO:0000313" key="3">
    <source>
        <dbReference type="Proteomes" id="UP001054857"/>
    </source>
</evidence>
<name>A0AAD3DH00_9CHLO</name>
<accession>A0AAD3DH00</accession>
<comment type="caution">
    <text evidence="2">The sequence shown here is derived from an EMBL/GenBank/DDBJ whole genome shotgun (WGS) entry which is preliminary data.</text>
</comment>
<keyword evidence="1" id="KW-0812">Transmembrane</keyword>
<organism evidence="2 3">
    <name type="scientific">Astrephomene gubernaculifera</name>
    <dbReference type="NCBI Taxonomy" id="47775"/>
    <lineage>
        <taxon>Eukaryota</taxon>
        <taxon>Viridiplantae</taxon>
        <taxon>Chlorophyta</taxon>
        <taxon>core chlorophytes</taxon>
        <taxon>Chlorophyceae</taxon>
        <taxon>CS clade</taxon>
        <taxon>Chlamydomonadales</taxon>
        <taxon>Astrephomenaceae</taxon>
        <taxon>Astrephomene</taxon>
    </lineage>
</organism>
<evidence type="ECO:0000256" key="1">
    <source>
        <dbReference type="SAM" id="Phobius"/>
    </source>
</evidence>
<sequence length="100" mass="11364">SACRGTRAPWFDRLGEEEPPFKTQVTVLERTREAGKKILMSGGSRWYVVKYPVGFFCWNVVFCCGFGVFLSLSFLWREAVWLFSAFGGGGVAPRLSRWSE</sequence>
<keyword evidence="1" id="KW-0472">Membrane</keyword>
<evidence type="ECO:0000313" key="2">
    <source>
        <dbReference type="EMBL" id="GFR41635.1"/>
    </source>
</evidence>
<proteinExistence type="predicted"/>
<dbReference type="Proteomes" id="UP001054857">
    <property type="component" value="Unassembled WGS sequence"/>
</dbReference>
<protein>
    <submittedName>
        <fullName evidence="2">Uncharacterized protein</fullName>
    </submittedName>
</protein>
<keyword evidence="1" id="KW-1133">Transmembrane helix</keyword>
<dbReference type="AlphaFoldDB" id="A0AAD3DH00"/>
<feature type="non-terminal residue" evidence="2">
    <location>
        <position position="1"/>
    </location>
</feature>